<dbReference type="PANTHER" id="PTHR33375:SF1">
    <property type="entry name" value="CHROMOSOME-PARTITIONING PROTEIN PARB-RELATED"/>
    <property type="match status" value="1"/>
</dbReference>
<dbReference type="SUPFAM" id="SSF110849">
    <property type="entry name" value="ParB/Sulfiredoxin"/>
    <property type="match status" value="1"/>
</dbReference>
<dbReference type="KEGG" id="euz:DVS28_b0574"/>
<protein>
    <recommendedName>
        <fullName evidence="1">ParB-like N-terminal domain-containing protein</fullName>
    </recommendedName>
</protein>
<organism evidence="2 3">
    <name type="scientific">Euzebya pacifica</name>
    <dbReference type="NCBI Taxonomy" id="1608957"/>
    <lineage>
        <taxon>Bacteria</taxon>
        <taxon>Bacillati</taxon>
        <taxon>Actinomycetota</taxon>
        <taxon>Nitriliruptoria</taxon>
        <taxon>Euzebyales</taxon>
    </lineage>
</organism>
<dbReference type="PANTHER" id="PTHR33375">
    <property type="entry name" value="CHROMOSOME-PARTITIONING PROTEIN PARB-RELATED"/>
    <property type="match status" value="1"/>
</dbReference>
<dbReference type="InterPro" id="IPR050336">
    <property type="entry name" value="Chromosome_partition/occlusion"/>
</dbReference>
<dbReference type="SMART" id="SM00470">
    <property type="entry name" value="ParB"/>
    <property type="match status" value="1"/>
</dbReference>
<dbReference type="GO" id="GO:0007059">
    <property type="term" value="P:chromosome segregation"/>
    <property type="evidence" value="ECO:0007669"/>
    <property type="project" value="TreeGrafter"/>
</dbReference>
<sequence length="417" mass="45523">MSTLTAPEETVETDRVDETIDLLSRLDTSDRFKSMELRDLPVLGKGAPRVNPQVRPAQAHALTREGVDELIQSMRFIGQLQPVIVEELPDGTLQLIAGQRRMNALEFAHAEEIDSRHFNGTMKALVFPGPLSEWELWAVQLAENIKRKDLTATDVGRALWMARCKLLVERVTAQDQEVPDEIMGISNPADRCVALFEWKDSIAGLGTTGANWLDTAEALGLDMSEPTAKAKAKQFRDLGETLSAKLDGQGASHRARKAAAEVTAASGQDAADEILTAIEQFGEDGADSRLVEEAMLLRRDNPEMGADEIVNQVAAERGMAERLEPDRPLGVLDRVEEIEPDDEVADPDPVDADALIRRLRDIDNGLSEKVEPHIRTVSGQVANGAPVSSRDAATLLMLAGNLEGFAGRIRALAQCEE</sequence>
<dbReference type="GO" id="GO:0005694">
    <property type="term" value="C:chromosome"/>
    <property type="evidence" value="ECO:0007669"/>
    <property type="project" value="TreeGrafter"/>
</dbReference>
<keyword evidence="2" id="KW-0614">Plasmid</keyword>
<dbReference type="OrthoDB" id="9813122at2"/>
<dbReference type="RefSeq" id="WP_114594876.1">
    <property type="nucleotide sequence ID" value="NZ_CP031166.1"/>
</dbReference>
<evidence type="ECO:0000313" key="3">
    <source>
        <dbReference type="Proteomes" id="UP000264006"/>
    </source>
</evidence>
<dbReference type="Pfam" id="PF02195">
    <property type="entry name" value="ParB_N"/>
    <property type="match status" value="1"/>
</dbReference>
<proteinExistence type="predicted"/>
<dbReference type="Proteomes" id="UP000264006">
    <property type="component" value="Plasmid pEDY32-46I"/>
</dbReference>
<accession>A0A346Y767</accession>
<dbReference type="Gene3D" id="3.90.1530.30">
    <property type="match status" value="1"/>
</dbReference>
<evidence type="ECO:0000259" key="1">
    <source>
        <dbReference type="SMART" id="SM00470"/>
    </source>
</evidence>
<keyword evidence="3" id="KW-1185">Reference proteome</keyword>
<feature type="domain" description="ParB-like N-terminal" evidence="1">
    <location>
        <begin position="44"/>
        <end position="145"/>
    </location>
</feature>
<name>A0A346Y767_9ACTN</name>
<gene>
    <name evidence="2" type="ORF">DVS28_b0574</name>
</gene>
<geneLocation type="plasmid" evidence="3">
    <name>pedy32-46i</name>
</geneLocation>
<dbReference type="EMBL" id="CP031166">
    <property type="protein sequence ID" value="AXV10314.1"/>
    <property type="molecule type" value="Genomic_DNA"/>
</dbReference>
<evidence type="ECO:0000313" key="2">
    <source>
        <dbReference type="EMBL" id="AXV10314.1"/>
    </source>
</evidence>
<reference evidence="2 3" key="1">
    <citation type="submission" date="2018-09" db="EMBL/GenBank/DDBJ databases">
        <title>Complete genome sequence of Euzebya sp. DY32-46 isolated from seawater of Pacific Ocean.</title>
        <authorList>
            <person name="Xu L."/>
            <person name="Wu Y.-H."/>
            <person name="Xu X.-W."/>
        </authorList>
    </citation>
    <scope>NUCLEOTIDE SEQUENCE [LARGE SCALE GENOMIC DNA]</scope>
    <source>
        <strain evidence="2 3">DY32-46</strain>
        <plasmid evidence="3">pedy32-46i</plasmid>
    </source>
</reference>
<dbReference type="InterPro" id="IPR036086">
    <property type="entry name" value="ParB/Sulfiredoxin_sf"/>
</dbReference>
<dbReference type="AlphaFoldDB" id="A0A346Y767"/>
<dbReference type="InterPro" id="IPR003115">
    <property type="entry name" value="ParB_N"/>
</dbReference>